<feature type="transmembrane region" description="Helical" evidence="7">
    <location>
        <begin position="280"/>
        <end position="301"/>
    </location>
</feature>
<keyword evidence="10" id="KW-1185">Reference proteome</keyword>
<dbReference type="PANTHER" id="PTHR30193:SF41">
    <property type="entry name" value="DIACETYLCHITOBIOSE UPTAKE SYSTEM PERMEASE PROTEIN NGCF"/>
    <property type="match status" value="1"/>
</dbReference>
<dbReference type="PROSITE" id="PS50928">
    <property type="entry name" value="ABC_TM1"/>
    <property type="match status" value="1"/>
</dbReference>
<dbReference type="RefSeq" id="WP_185142237.1">
    <property type="nucleotide sequence ID" value="NZ_JACJVP010000011.1"/>
</dbReference>
<dbReference type="EMBL" id="JACJVP010000011">
    <property type="protein sequence ID" value="MBB6670754.1"/>
    <property type="molecule type" value="Genomic_DNA"/>
</dbReference>
<feature type="transmembrane region" description="Helical" evidence="7">
    <location>
        <begin position="179"/>
        <end position="202"/>
    </location>
</feature>
<feature type="domain" description="ABC transmembrane type-1" evidence="8">
    <location>
        <begin position="79"/>
        <end position="301"/>
    </location>
</feature>
<feature type="transmembrane region" description="Helical" evidence="7">
    <location>
        <begin position="86"/>
        <end position="110"/>
    </location>
</feature>
<protein>
    <submittedName>
        <fullName evidence="9">Sugar ABC transporter permease</fullName>
    </submittedName>
</protein>
<evidence type="ECO:0000313" key="9">
    <source>
        <dbReference type="EMBL" id="MBB6670754.1"/>
    </source>
</evidence>
<evidence type="ECO:0000256" key="6">
    <source>
        <dbReference type="ARBA" id="ARBA00023136"/>
    </source>
</evidence>
<evidence type="ECO:0000256" key="7">
    <source>
        <dbReference type="RuleBase" id="RU363032"/>
    </source>
</evidence>
<keyword evidence="5 7" id="KW-1133">Transmembrane helix</keyword>
<evidence type="ECO:0000313" key="10">
    <source>
        <dbReference type="Proteomes" id="UP000547209"/>
    </source>
</evidence>
<comment type="subcellular location">
    <subcellularLocation>
        <location evidence="1 7">Cell membrane</location>
        <topology evidence="1 7">Multi-pass membrane protein</topology>
    </subcellularLocation>
</comment>
<evidence type="ECO:0000256" key="2">
    <source>
        <dbReference type="ARBA" id="ARBA00022448"/>
    </source>
</evidence>
<proteinExistence type="inferred from homology"/>
<comment type="caution">
    <text evidence="9">The sequence shown here is derived from an EMBL/GenBank/DDBJ whole genome shotgun (WGS) entry which is preliminary data.</text>
</comment>
<dbReference type="GO" id="GO:0005886">
    <property type="term" value="C:plasma membrane"/>
    <property type="evidence" value="ECO:0007669"/>
    <property type="project" value="UniProtKB-SubCell"/>
</dbReference>
<dbReference type="CDD" id="cd06261">
    <property type="entry name" value="TM_PBP2"/>
    <property type="match status" value="1"/>
</dbReference>
<dbReference type="GO" id="GO:0055085">
    <property type="term" value="P:transmembrane transport"/>
    <property type="evidence" value="ECO:0007669"/>
    <property type="project" value="InterPro"/>
</dbReference>
<dbReference type="Gene3D" id="1.10.3720.10">
    <property type="entry name" value="MetI-like"/>
    <property type="match status" value="1"/>
</dbReference>
<dbReference type="InterPro" id="IPR035906">
    <property type="entry name" value="MetI-like_sf"/>
</dbReference>
<evidence type="ECO:0000256" key="1">
    <source>
        <dbReference type="ARBA" id="ARBA00004651"/>
    </source>
</evidence>
<reference evidence="9 10" key="1">
    <citation type="submission" date="2020-08" db="EMBL/GenBank/DDBJ databases">
        <title>Cohnella phylogeny.</title>
        <authorList>
            <person name="Dunlap C."/>
        </authorList>
    </citation>
    <scope>NUCLEOTIDE SEQUENCE [LARGE SCALE GENOMIC DNA]</scope>
    <source>
        <strain evidence="9 10">DSM 28246</strain>
    </source>
</reference>
<dbReference type="InterPro" id="IPR000515">
    <property type="entry name" value="MetI-like"/>
</dbReference>
<keyword evidence="3" id="KW-1003">Cell membrane</keyword>
<keyword evidence="4 7" id="KW-0812">Transmembrane</keyword>
<keyword evidence="2 7" id="KW-0813">Transport</keyword>
<dbReference type="InterPro" id="IPR051393">
    <property type="entry name" value="ABC_transporter_permease"/>
</dbReference>
<dbReference type="AlphaFoldDB" id="A0A7X0RNG4"/>
<comment type="similarity">
    <text evidence="7">Belongs to the binding-protein-dependent transport system permease family.</text>
</comment>
<feature type="transmembrane region" description="Helical" evidence="7">
    <location>
        <begin position="233"/>
        <end position="254"/>
    </location>
</feature>
<organism evidence="9 10">
    <name type="scientific">Cohnella nanjingensis</name>
    <dbReference type="NCBI Taxonomy" id="1387779"/>
    <lineage>
        <taxon>Bacteria</taxon>
        <taxon>Bacillati</taxon>
        <taxon>Bacillota</taxon>
        <taxon>Bacilli</taxon>
        <taxon>Bacillales</taxon>
        <taxon>Paenibacillaceae</taxon>
        <taxon>Cohnella</taxon>
    </lineage>
</organism>
<sequence length="310" mass="34520">MRTRVQALKDGSSGSLLQQAWRARQAYLFLLPLLISIVVFNYYPPVSGMYHAFFDWNLSGKEEFIGLANFREIFRDQVFLDSIPTLVILTIPRLLIGVIVPLIMAEMIFAVKSSRLKYGYRVLILLPMVIPGVVGTLIWKFVFDPSQGLITNLARMVGAIGDNRVIDWLGNPDTVIPSVIFMGFPWIGGTAVLIYMAGLLTISGEVIESSVIDGCGVFRRIWKIDLPLLMGQIRFFVITGLIGLIQDFGLQLIITNGGPGYSTYVPAYHLYMMAFQSGRMGYASAIGVVMFVFIFALSLAAHKFLKNNKT</sequence>
<name>A0A7X0RNG4_9BACL</name>
<gene>
    <name evidence="9" type="ORF">H7C19_08635</name>
</gene>
<dbReference type="Pfam" id="PF00528">
    <property type="entry name" value="BPD_transp_1"/>
    <property type="match status" value="1"/>
</dbReference>
<evidence type="ECO:0000256" key="4">
    <source>
        <dbReference type="ARBA" id="ARBA00022692"/>
    </source>
</evidence>
<evidence type="ECO:0000256" key="5">
    <source>
        <dbReference type="ARBA" id="ARBA00022989"/>
    </source>
</evidence>
<evidence type="ECO:0000259" key="8">
    <source>
        <dbReference type="PROSITE" id="PS50928"/>
    </source>
</evidence>
<evidence type="ECO:0000256" key="3">
    <source>
        <dbReference type="ARBA" id="ARBA00022475"/>
    </source>
</evidence>
<keyword evidence="6 7" id="KW-0472">Membrane</keyword>
<feature type="transmembrane region" description="Helical" evidence="7">
    <location>
        <begin position="122"/>
        <end position="142"/>
    </location>
</feature>
<dbReference type="SUPFAM" id="SSF161098">
    <property type="entry name" value="MetI-like"/>
    <property type="match status" value="1"/>
</dbReference>
<dbReference type="PANTHER" id="PTHR30193">
    <property type="entry name" value="ABC TRANSPORTER PERMEASE PROTEIN"/>
    <property type="match status" value="1"/>
</dbReference>
<accession>A0A7X0RNG4</accession>
<dbReference type="Proteomes" id="UP000547209">
    <property type="component" value="Unassembled WGS sequence"/>
</dbReference>
<feature type="transmembrane region" description="Helical" evidence="7">
    <location>
        <begin position="26"/>
        <end position="43"/>
    </location>
</feature>